<dbReference type="EMBL" id="JBHUOF010000049">
    <property type="protein sequence ID" value="MFD2802827.1"/>
    <property type="molecule type" value="Genomic_DNA"/>
</dbReference>
<protein>
    <submittedName>
        <fullName evidence="1">Uncharacterized protein</fullName>
    </submittedName>
</protein>
<accession>A0ABW5WFX3</accession>
<name>A0ABW5WFX3_9PSEU</name>
<organism evidence="1 2">
    <name type="scientific">Prauserella oleivorans</name>
    <dbReference type="NCBI Taxonomy" id="1478153"/>
    <lineage>
        <taxon>Bacteria</taxon>
        <taxon>Bacillati</taxon>
        <taxon>Actinomycetota</taxon>
        <taxon>Actinomycetes</taxon>
        <taxon>Pseudonocardiales</taxon>
        <taxon>Pseudonocardiaceae</taxon>
        <taxon>Prauserella</taxon>
    </lineage>
</organism>
<comment type="caution">
    <text evidence="1">The sequence shown here is derived from an EMBL/GenBank/DDBJ whole genome shotgun (WGS) entry which is preliminary data.</text>
</comment>
<reference evidence="2" key="1">
    <citation type="journal article" date="2019" name="Int. J. Syst. Evol. Microbiol.">
        <title>The Global Catalogue of Microorganisms (GCM) 10K type strain sequencing project: providing services to taxonomists for standard genome sequencing and annotation.</title>
        <authorList>
            <consortium name="The Broad Institute Genomics Platform"/>
            <consortium name="The Broad Institute Genome Sequencing Center for Infectious Disease"/>
            <person name="Wu L."/>
            <person name="Ma J."/>
        </authorList>
    </citation>
    <scope>NUCLEOTIDE SEQUENCE [LARGE SCALE GENOMIC DNA]</scope>
    <source>
        <strain evidence="2">IBRC-M 10906</strain>
    </source>
</reference>
<proteinExistence type="predicted"/>
<dbReference type="Proteomes" id="UP001597478">
    <property type="component" value="Unassembled WGS sequence"/>
</dbReference>
<evidence type="ECO:0000313" key="2">
    <source>
        <dbReference type="Proteomes" id="UP001597478"/>
    </source>
</evidence>
<keyword evidence="2" id="KW-1185">Reference proteome</keyword>
<evidence type="ECO:0000313" key="1">
    <source>
        <dbReference type="EMBL" id="MFD2802827.1"/>
    </source>
</evidence>
<gene>
    <name evidence="1" type="ORF">ACFS2C_25880</name>
</gene>
<dbReference type="RefSeq" id="WP_377395753.1">
    <property type="nucleotide sequence ID" value="NZ_JBHSAN010000054.1"/>
</dbReference>
<sequence>MPMSLSGQLVQKMNDALPRVHLVRAARSLACRTVVVARSSTDPGRRGADIEGT</sequence>